<evidence type="ECO:0000256" key="3">
    <source>
        <dbReference type="ARBA" id="ARBA00022722"/>
    </source>
</evidence>
<evidence type="ECO:0000256" key="1">
    <source>
        <dbReference type="ARBA" id="ARBA00009998"/>
    </source>
</evidence>
<organism evidence="7 8">
    <name type="scientific">Anaerosporomusa subterranea</name>
    <dbReference type="NCBI Taxonomy" id="1794912"/>
    <lineage>
        <taxon>Bacteria</taxon>
        <taxon>Bacillati</taxon>
        <taxon>Bacillota</taxon>
        <taxon>Negativicutes</taxon>
        <taxon>Acetonemataceae</taxon>
        <taxon>Anaerosporomusa</taxon>
    </lineage>
</organism>
<keyword evidence="5 6" id="KW-0269">Exonuclease</keyword>
<name>A0A154BUE0_ANASB</name>
<dbReference type="InterPro" id="IPR003761">
    <property type="entry name" value="Exonuc_VII_S"/>
</dbReference>
<comment type="subunit">
    <text evidence="6">Heterooligomer composed of large and small subunits.</text>
</comment>
<keyword evidence="2 6" id="KW-0963">Cytoplasm</keyword>
<dbReference type="EC" id="3.1.11.6" evidence="6"/>
<keyword evidence="4 6" id="KW-0378">Hydrolase</keyword>
<dbReference type="HAMAP" id="MF_00337">
    <property type="entry name" value="Exonuc_7_S"/>
    <property type="match status" value="1"/>
</dbReference>
<dbReference type="STRING" id="1794912.AXX12_05270"/>
<dbReference type="NCBIfam" id="TIGR01280">
    <property type="entry name" value="xseB"/>
    <property type="match status" value="1"/>
</dbReference>
<evidence type="ECO:0000313" key="7">
    <source>
        <dbReference type="EMBL" id="KYZ77517.1"/>
    </source>
</evidence>
<dbReference type="PANTHER" id="PTHR34137:SF1">
    <property type="entry name" value="EXODEOXYRIBONUCLEASE 7 SMALL SUBUNIT"/>
    <property type="match status" value="1"/>
</dbReference>
<dbReference type="PANTHER" id="PTHR34137">
    <property type="entry name" value="EXODEOXYRIBONUCLEASE 7 SMALL SUBUNIT"/>
    <property type="match status" value="1"/>
</dbReference>
<dbReference type="Gene3D" id="1.10.287.1040">
    <property type="entry name" value="Exonuclease VII, small subunit"/>
    <property type="match status" value="1"/>
</dbReference>
<evidence type="ECO:0000313" key="8">
    <source>
        <dbReference type="Proteomes" id="UP000076268"/>
    </source>
</evidence>
<dbReference type="AlphaFoldDB" id="A0A154BUE0"/>
<dbReference type="GO" id="GO:0008855">
    <property type="term" value="F:exodeoxyribonuclease VII activity"/>
    <property type="evidence" value="ECO:0007669"/>
    <property type="project" value="UniProtKB-UniRule"/>
</dbReference>
<keyword evidence="8" id="KW-1185">Reference proteome</keyword>
<dbReference type="GO" id="GO:0009318">
    <property type="term" value="C:exodeoxyribonuclease VII complex"/>
    <property type="evidence" value="ECO:0007669"/>
    <property type="project" value="UniProtKB-UniRule"/>
</dbReference>
<dbReference type="OrthoDB" id="9798666at2"/>
<protein>
    <recommendedName>
        <fullName evidence="6">Exodeoxyribonuclease 7 small subunit</fullName>
        <ecNumber evidence="6">3.1.11.6</ecNumber>
    </recommendedName>
    <alternativeName>
        <fullName evidence="6">Exodeoxyribonuclease VII small subunit</fullName>
        <shortName evidence="6">Exonuclease VII small subunit</shortName>
    </alternativeName>
</protein>
<dbReference type="EMBL" id="LSGP01000013">
    <property type="protein sequence ID" value="KYZ77517.1"/>
    <property type="molecule type" value="Genomic_DNA"/>
</dbReference>
<dbReference type="Pfam" id="PF02609">
    <property type="entry name" value="Exonuc_VII_S"/>
    <property type="match status" value="1"/>
</dbReference>
<evidence type="ECO:0000256" key="6">
    <source>
        <dbReference type="HAMAP-Rule" id="MF_00337"/>
    </source>
</evidence>
<evidence type="ECO:0000256" key="5">
    <source>
        <dbReference type="ARBA" id="ARBA00022839"/>
    </source>
</evidence>
<comment type="caution">
    <text evidence="7">The sequence shown here is derived from an EMBL/GenBank/DDBJ whole genome shotgun (WGS) entry which is preliminary data.</text>
</comment>
<comment type="function">
    <text evidence="6">Bidirectionally degrades single-stranded DNA into large acid-insoluble oligonucleotides, which are then degraded further into small acid-soluble oligonucleotides.</text>
</comment>
<comment type="subcellular location">
    <subcellularLocation>
        <location evidence="6">Cytoplasm</location>
    </subcellularLocation>
</comment>
<comment type="catalytic activity">
    <reaction evidence="6">
        <text>Exonucleolytic cleavage in either 5'- to 3'- or 3'- to 5'-direction to yield nucleoside 5'-phosphates.</text>
        <dbReference type="EC" id="3.1.11.6"/>
    </reaction>
</comment>
<comment type="similarity">
    <text evidence="1 6">Belongs to the XseB family.</text>
</comment>
<reference evidence="7 8" key="1">
    <citation type="submission" date="2016-02" db="EMBL/GenBank/DDBJ databases">
        <title>Anaerosporomusa subterraneum gen. nov., sp. nov., a spore-forming obligate anaerobe isolated from saprolite.</title>
        <authorList>
            <person name="Choi J.K."/>
            <person name="Shah M."/>
            <person name="Yee N."/>
        </authorList>
    </citation>
    <scope>NUCLEOTIDE SEQUENCE [LARGE SCALE GENOMIC DNA]</scope>
    <source>
        <strain evidence="7 8">RU4</strain>
    </source>
</reference>
<sequence>MRKTKNNPSADITFEDALLKLEIIVDDLEKGELSLEDALANFAQGVSLSQLCLEKLSSAEEQIDLILEEKQGRVTTKPLQLQEEAPC</sequence>
<dbReference type="RefSeq" id="WP_066240003.1">
    <property type="nucleotide sequence ID" value="NZ_LSGP01000013.1"/>
</dbReference>
<dbReference type="Proteomes" id="UP000076268">
    <property type="component" value="Unassembled WGS sequence"/>
</dbReference>
<dbReference type="InterPro" id="IPR037004">
    <property type="entry name" value="Exonuc_VII_ssu_sf"/>
</dbReference>
<dbReference type="GO" id="GO:0005829">
    <property type="term" value="C:cytosol"/>
    <property type="evidence" value="ECO:0007669"/>
    <property type="project" value="TreeGrafter"/>
</dbReference>
<gene>
    <name evidence="6" type="primary">xseB</name>
    <name evidence="7" type="ORF">AXX12_05270</name>
</gene>
<evidence type="ECO:0000256" key="2">
    <source>
        <dbReference type="ARBA" id="ARBA00022490"/>
    </source>
</evidence>
<dbReference type="GO" id="GO:0006308">
    <property type="term" value="P:DNA catabolic process"/>
    <property type="evidence" value="ECO:0007669"/>
    <property type="project" value="UniProtKB-UniRule"/>
</dbReference>
<proteinExistence type="inferred from homology"/>
<accession>A0A154BUE0</accession>
<evidence type="ECO:0000256" key="4">
    <source>
        <dbReference type="ARBA" id="ARBA00022801"/>
    </source>
</evidence>
<keyword evidence="3 6" id="KW-0540">Nuclease</keyword>
<dbReference type="SUPFAM" id="SSF116842">
    <property type="entry name" value="XseB-like"/>
    <property type="match status" value="1"/>
</dbReference>